<proteinExistence type="inferred from homology"/>
<dbReference type="PANTHER" id="PTHR42978:SF6">
    <property type="entry name" value="QUORUM-QUENCHING LACTONASE YTNP-RELATED"/>
    <property type="match status" value="1"/>
</dbReference>
<protein>
    <submittedName>
        <fullName evidence="7">MBL fold metallo-hydrolase</fullName>
    </submittedName>
</protein>
<dbReference type="InterPro" id="IPR001279">
    <property type="entry name" value="Metallo-B-lactamas"/>
</dbReference>
<sequence>MAKDTAEPASTEASTGASQKDERLRRPSGIRTLRLGETRVTYVPDGAAGLVPTGWLPDTTDEVWAEHPEYLDDSGHLVASIGGLLVERDGRALLIDTGFGPQAFPAQPGGPIGDIHGGALLDNLAAVGRRPEDVEAVAITHLHIDHVGWAWHPVPGTDRLAFAHADHLLTEPEWEQRRLAEASGLTKEMLAAMEPRVRTVADGEEVFPGVRVVYALGHTVGHAVYVVSSGGRRLIAFGDAMHSPIQVDHPEWSAVPDHDREVSAEFRRRLVAELEEPGTIGFGGHFADVVFGRVRRGGDGPAWRPYPG</sequence>
<dbReference type="Gene3D" id="3.60.15.10">
    <property type="entry name" value="Ribonuclease Z/Hydroxyacylglutathione hydrolase-like"/>
    <property type="match status" value="1"/>
</dbReference>
<name>A0ABP5WAW7_9ACTN</name>
<evidence type="ECO:0000256" key="3">
    <source>
        <dbReference type="ARBA" id="ARBA00022801"/>
    </source>
</evidence>
<dbReference type="InterPro" id="IPR051013">
    <property type="entry name" value="MBL_superfamily_lactonases"/>
</dbReference>
<dbReference type="SMART" id="SM00849">
    <property type="entry name" value="Lactamase_B"/>
    <property type="match status" value="1"/>
</dbReference>
<organism evidence="7 8">
    <name type="scientific">Streptomyces macrosporus</name>
    <dbReference type="NCBI Taxonomy" id="44032"/>
    <lineage>
        <taxon>Bacteria</taxon>
        <taxon>Bacillati</taxon>
        <taxon>Actinomycetota</taxon>
        <taxon>Actinomycetes</taxon>
        <taxon>Kitasatosporales</taxon>
        <taxon>Streptomycetaceae</taxon>
        <taxon>Streptomyces</taxon>
    </lineage>
</organism>
<evidence type="ECO:0000256" key="2">
    <source>
        <dbReference type="ARBA" id="ARBA00022723"/>
    </source>
</evidence>
<keyword evidence="3" id="KW-0378">Hydrolase</keyword>
<dbReference type="Pfam" id="PF00753">
    <property type="entry name" value="Lactamase_B"/>
    <property type="match status" value="1"/>
</dbReference>
<evidence type="ECO:0000313" key="8">
    <source>
        <dbReference type="Proteomes" id="UP001501638"/>
    </source>
</evidence>
<feature type="region of interest" description="Disordered" evidence="5">
    <location>
        <begin position="1"/>
        <end position="28"/>
    </location>
</feature>
<gene>
    <name evidence="7" type="ORF">GCM10010405_02390</name>
</gene>
<comment type="caution">
    <text evidence="7">The sequence shown here is derived from an EMBL/GenBank/DDBJ whole genome shotgun (WGS) entry which is preliminary data.</text>
</comment>
<evidence type="ECO:0000256" key="1">
    <source>
        <dbReference type="ARBA" id="ARBA00007749"/>
    </source>
</evidence>
<comment type="similarity">
    <text evidence="1">Belongs to the metallo-beta-lactamase superfamily.</text>
</comment>
<evidence type="ECO:0000256" key="5">
    <source>
        <dbReference type="SAM" id="MobiDB-lite"/>
    </source>
</evidence>
<accession>A0ABP5WAW7</accession>
<keyword evidence="2" id="KW-0479">Metal-binding</keyword>
<keyword evidence="8" id="KW-1185">Reference proteome</keyword>
<dbReference type="SUPFAM" id="SSF56281">
    <property type="entry name" value="Metallo-hydrolase/oxidoreductase"/>
    <property type="match status" value="1"/>
</dbReference>
<dbReference type="Proteomes" id="UP001501638">
    <property type="component" value="Unassembled WGS sequence"/>
</dbReference>
<feature type="domain" description="Metallo-beta-lactamase" evidence="6">
    <location>
        <begin position="80"/>
        <end position="285"/>
    </location>
</feature>
<dbReference type="InterPro" id="IPR036866">
    <property type="entry name" value="RibonucZ/Hydroxyglut_hydro"/>
</dbReference>
<evidence type="ECO:0000259" key="6">
    <source>
        <dbReference type="SMART" id="SM00849"/>
    </source>
</evidence>
<reference evidence="8" key="1">
    <citation type="journal article" date="2019" name="Int. J. Syst. Evol. Microbiol.">
        <title>The Global Catalogue of Microorganisms (GCM) 10K type strain sequencing project: providing services to taxonomists for standard genome sequencing and annotation.</title>
        <authorList>
            <consortium name="The Broad Institute Genomics Platform"/>
            <consortium name="The Broad Institute Genome Sequencing Center for Infectious Disease"/>
            <person name="Wu L."/>
            <person name="Ma J."/>
        </authorList>
    </citation>
    <scope>NUCLEOTIDE SEQUENCE [LARGE SCALE GENOMIC DNA]</scope>
    <source>
        <strain evidence="8">JCM 6305</strain>
    </source>
</reference>
<dbReference type="RefSeq" id="WP_344320091.1">
    <property type="nucleotide sequence ID" value="NZ_BAAASZ010000003.1"/>
</dbReference>
<evidence type="ECO:0000256" key="4">
    <source>
        <dbReference type="ARBA" id="ARBA00022833"/>
    </source>
</evidence>
<evidence type="ECO:0000313" key="7">
    <source>
        <dbReference type="EMBL" id="GAA2423619.1"/>
    </source>
</evidence>
<keyword evidence="4" id="KW-0862">Zinc</keyword>
<dbReference type="EMBL" id="BAAASZ010000003">
    <property type="protein sequence ID" value="GAA2423619.1"/>
    <property type="molecule type" value="Genomic_DNA"/>
</dbReference>
<dbReference type="PANTHER" id="PTHR42978">
    <property type="entry name" value="QUORUM-QUENCHING LACTONASE YTNP-RELATED-RELATED"/>
    <property type="match status" value="1"/>
</dbReference>